<name>A0ACC6A825_9BACI</name>
<accession>A0ACC6A825</accession>
<reference evidence="1" key="1">
    <citation type="submission" date="2022-05" db="EMBL/GenBank/DDBJ databases">
        <title>Comparative Genomics of Spacecraft Associated Microbes.</title>
        <authorList>
            <person name="Tran M.T."/>
            <person name="Wright A."/>
            <person name="Seuylemezian A."/>
            <person name="Eisen J."/>
            <person name="Coil D."/>
        </authorList>
    </citation>
    <scope>NUCLEOTIDE SEQUENCE</scope>
    <source>
        <strain evidence="1">FAIRING 10M-2.2</strain>
    </source>
</reference>
<comment type="caution">
    <text evidence="1">The sequence shown here is derived from an EMBL/GenBank/DDBJ whole genome shotgun (WGS) entry which is preliminary data.</text>
</comment>
<proteinExistence type="predicted"/>
<evidence type="ECO:0000313" key="1">
    <source>
        <dbReference type="EMBL" id="MCM3736725.1"/>
    </source>
</evidence>
<keyword evidence="1" id="KW-0012">Acyltransferase</keyword>
<keyword evidence="1" id="KW-0808">Transferase</keyword>
<dbReference type="EC" id="2.3.1.-" evidence="1"/>
<protein>
    <submittedName>
        <fullName evidence="1">GNAT family N-acetyltransferase</fullName>
        <ecNumber evidence="1">2.3.1.-</ecNumber>
    </submittedName>
</protein>
<organism evidence="1 2">
    <name type="scientific">Bacillus cytotoxicus</name>
    <dbReference type="NCBI Taxonomy" id="580165"/>
    <lineage>
        <taxon>Bacteria</taxon>
        <taxon>Bacillati</taxon>
        <taxon>Bacillota</taxon>
        <taxon>Bacilli</taxon>
        <taxon>Bacillales</taxon>
        <taxon>Bacillaceae</taxon>
        <taxon>Bacillus</taxon>
        <taxon>Bacillus cereus group</taxon>
    </lineage>
</organism>
<gene>
    <name evidence="1" type="ORF">M3215_13075</name>
</gene>
<dbReference type="Proteomes" id="UP001202289">
    <property type="component" value="Unassembled WGS sequence"/>
</dbReference>
<keyword evidence="2" id="KW-1185">Reference proteome</keyword>
<evidence type="ECO:0000313" key="2">
    <source>
        <dbReference type="Proteomes" id="UP001202289"/>
    </source>
</evidence>
<sequence>MIRKLTELDHEQVISFLKKEAAYNLFIIGDIEAFGYDQDFQEIWGQFTIDNQLHAVLLRFHDSFIAYARGSFQPEAFIRQFINYDHIKLSGKSEVVKQFENITNLKLGKKQQTYFCECTTKKQLSNEPIKEDIKVATTLDVDRIMHLRKQITEFSLADNSGKLLRQAIETNTGRTYYIEKNGEITACASTSAENSLSAMVVGVCTHRNHRGKGYASQIVSKMIQDFLAEGRTLCLFYNNPAAGRIYKRLGFEDIGIWTMYR</sequence>
<dbReference type="EMBL" id="JAMBOP010000014">
    <property type="protein sequence ID" value="MCM3736725.1"/>
    <property type="molecule type" value="Genomic_DNA"/>
</dbReference>